<feature type="non-terminal residue" evidence="1">
    <location>
        <position position="84"/>
    </location>
</feature>
<dbReference type="AlphaFoldDB" id="X1JMH0"/>
<evidence type="ECO:0000313" key="1">
    <source>
        <dbReference type="EMBL" id="GAH95282.1"/>
    </source>
</evidence>
<comment type="caution">
    <text evidence="1">The sequence shown here is derived from an EMBL/GenBank/DDBJ whole genome shotgun (WGS) entry which is preliminary data.</text>
</comment>
<name>X1JMH0_9ZZZZ</name>
<protein>
    <submittedName>
        <fullName evidence="1">Uncharacterized protein</fullName>
    </submittedName>
</protein>
<reference evidence="1" key="1">
    <citation type="journal article" date="2014" name="Front. Microbiol.">
        <title>High frequency of phylogenetically diverse reductive dehalogenase-homologous genes in deep subseafloor sedimentary metagenomes.</title>
        <authorList>
            <person name="Kawai M."/>
            <person name="Futagami T."/>
            <person name="Toyoda A."/>
            <person name="Takaki Y."/>
            <person name="Nishi S."/>
            <person name="Hori S."/>
            <person name="Arai W."/>
            <person name="Tsubouchi T."/>
            <person name="Morono Y."/>
            <person name="Uchiyama I."/>
            <person name="Ito T."/>
            <person name="Fujiyama A."/>
            <person name="Inagaki F."/>
            <person name="Takami H."/>
        </authorList>
    </citation>
    <scope>NUCLEOTIDE SEQUENCE</scope>
    <source>
        <strain evidence="1">Expedition CK06-06</strain>
    </source>
</reference>
<sequence>MIKARSLFYICNCLLFTAFANLCDFTLTAGNLPETDSIIHTNHIFKKNIKTVLLHKEGWVLSYPIIELNTDDHLVLSFDELSTE</sequence>
<gene>
    <name evidence="1" type="ORF">S03H2_69177</name>
</gene>
<proteinExistence type="predicted"/>
<dbReference type="EMBL" id="BARU01045646">
    <property type="protein sequence ID" value="GAH95282.1"/>
    <property type="molecule type" value="Genomic_DNA"/>
</dbReference>
<accession>X1JMH0</accession>
<organism evidence="1">
    <name type="scientific">marine sediment metagenome</name>
    <dbReference type="NCBI Taxonomy" id="412755"/>
    <lineage>
        <taxon>unclassified sequences</taxon>
        <taxon>metagenomes</taxon>
        <taxon>ecological metagenomes</taxon>
    </lineage>
</organism>